<keyword evidence="3" id="KW-1185">Reference proteome</keyword>
<evidence type="ECO:0000313" key="3">
    <source>
        <dbReference type="Proteomes" id="UP000327000"/>
    </source>
</evidence>
<keyword evidence="1" id="KW-0472">Membrane</keyword>
<dbReference type="OrthoDB" id="4218549at2"/>
<dbReference type="AlphaFoldDB" id="A0A5N5W859"/>
<proteinExistence type="predicted"/>
<sequence length="113" mass="11394">MAVTAGRGCAGLAVLVGCVPALVGAALVSAYRGALPPQAVVGTDTPFGNTAMFQLAGWYLRGPLGALVTTGPALALVLLHRGPAPAAVAGWLAAAGAAHLWWAHHTARRLHRT</sequence>
<dbReference type="RefSeq" id="WP_152263632.1">
    <property type="nucleotide sequence ID" value="NZ_VOKX01000026.1"/>
</dbReference>
<organism evidence="2 3">
    <name type="scientific">Streptomyces mobaraensis</name>
    <name type="common">Streptoverticillium mobaraense</name>
    <dbReference type="NCBI Taxonomy" id="35621"/>
    <lineage>
        <taxon>Bacteria</taxon>
        <taxon>Bacillati</taxon>
        <taxon>Actinomycetota</taxon>
        <taxon>Actinomycetes</taxon>
        <taxon>Kitasatosporales</taxon>
        <taxon>Streptomycetaceae</taxon>
        <taxon>Streptomyces</taxon>
    </lineage>
</organism>
<gene>
    <name evidence="2" type="ORF">FRZ00_13450</name>
</gene>
<evidence type="ECO:0000256" key="1">
    <source>
        <dbReference type="SAM" id="Phobius"/>
    </source>
</evidence>
<dbReference type="EMBL" id="VOKX01000026">
    <property type="protein sequence ID" value="KAB7845494.1"/>
    <property type="molecule type" value="Genomic_DNA"/>
</dbReference>
<accession>A0A5N5W859</accession>
<keyword evidence="1" id="KW-1133">Transmembrane helix</keyword>
<dbReference type="Proteomes" id="UP000327000">
    <property type="component" value="Unassembled WGS sequence"/>
</dbReference>
<keyword evidence="1" id="KW-0812">Transmembrane</keyword>
<evidence type="ECO:0000313" key="2">
    <source>
        <dbReference type="EMBL" id="KAB7845494.1"/>
    </source>
</evidence>
<reference evidence="2 3" key="1">
    <citation type="journal article" date="2019" name="Microb. Cell Fact.">
        <title>Exploring novel herbicidin analogues by transcriptional regulator overexpression and MS/MS molecular networking.</title>
        <authorList>
            <person name="Shi Y."/>
            <person name="Gu R."/>
            <person name="Li Y."/>
            <person name="Wang X."/>
            <person name="Ren W."/>
            <person name="Li X."/>
            <person name="Wang L."/>
            <person name="Xie Y."/>
            <person name="Hong B."/>
        </authorList>
    </citation>
    <scope>NUCLEOTIDE SEQUENCE [LARGE SCALE GENOMIC DNA]</scope>
    <source>
        <strain evidence="2 3">US-43</strain>
    </source>
</reference>
<dbReference type="PROSITE" id="PS51257">
    <property type="entry name" value="PROKAR_LIPOPROTEIN"/>
    <property type="match status" value="1"/>
</dbReference>
<feature type="transmembrane region" description="Helical" evidence="1">
    <location>
        <begin position="58"/>
        <end position="79"/>
    </location>
</feature>
<protein>
    <submittedName>
        <fullName evidence="2">Uncharacterized protein</fullName>
    </submittedName>
</protein>
<comment type="caution">
    <text evidence="2">The sequence shown here is derived from an EMBL/GenBank/DDBJ whole genome shotgun (WGS) entry which is preliminary data.</text>
</comment>
<name>A0A5N5W859_STRMB</name>
<feature type="transmembrane region" description="Helical" evidence="1">
    <location>
        <begin position="86"/>
        <end position="104"/>
    </location>
</feature>